<dbReference type="STRING" id="455193.SAMN05421805_10158"/>
<reference evidence="2 5" key="2">
    <citation type="submission" date="2018-10" db="EMBL/GenBank/DDBJ databases">
        <title>Sequencing the genomes of 1000 actinobacteria strains.</title>
        <authorList>
            <person name="Klenk H.-P."/>
        </authorList>
    </citation>
    <scope>NUCLEOTIDE SEQUENCE [LARGE SCALE GENOMIC DNA]</scope>
    <source>
        <strain evidence="2 5">DSM 45119</strain>
    </source>
</reference>
<dbReference type="Proteomes" id="UP000270697">
    <property type="component" value="Unassembled WGS sequence"/>
</dbReference>
<keyword evidence="1" id="KW-0175">Coiled coil</keyword>
<evidence type="ECO:0000313" key="3">
    <source>
        <dbReference type="EMBL" id="SFM37558.1"/>
    </source>
</evidence>
<reference evidence="3 4" key="1">
    <citation type="submission" date="2016-10" db="EMBL/GenBank/DDBJ databases">
        <authorList>
            <person name="de Groot N.N."/>
        </authorList>
    </citation>
    <scope>NUCLEOTIDE SEQUENCE [LARGE SCALE GENOMIC DNA]</scope>
    <source>
        <strain evidence="3 4">CPCC 201259</strain>
    </source>
</reference>
<dbReference type="GO" id="GO:0004222">
    <property type="term" value="F:metalloendopeptidase activity"/>
    <property type="evidence" value="ECO:0007669"/>
    <property type="project" value="InterPro"/>
</dbReference>
<dbReference type="OrthoDB" id="3693788at2"/>
<evidence type="ECO:0000313" key="2">
    <source>
        <dbReference type="EMBL" id="RKT84865.1"/>
    </source>
</evidence>
<dbReference type="AlphaFoldDB" id="A0A1I4QBW5"/>
<evidence type="ECO:0000313" key="4">
    <source>
        <dbReference type="Proteomes" id="UP000199398"/>
    </source>
</evidence>
<keyword evidence="5" id="KW-1185">Reference proteome</keyword>
<organism evidence="3 4">
    <name type="scientific">Saccharopolyspora antimicrobica</name>
    <dbReference type="NCBI Taxonomy" id="455193"/>
    <lineage>
        <taxon>Bacteria</taxon>
        <taxon>Bacillati</taxon>
        <taxon>Actinomycetota</taxon>
        <taxon>Actinomycetes</taxon>
        <taxon>Pseudonocardiales</taxon>
        <taxon>Pseudonocardiaceae</taxon>
        <taxon>Saccharopolyspora</taxon>
    </lineage>
</organism>
<sequence length="337" mass="36926">MDAPIRWTDILCRECTADVLEFPWTWGRRWQRMRANDWSDCGTCSDTIDRLLATRGPFNVHLFPELSSWEKRDLNAAHEAGHAVVGLEFGYPMTVAELADDPTSAEFGGRVGWRFEKGFQFRNDQLEAMYLAGAMAGKRWLEEQGHALTDADRIDLSQSALDDMVVSAELTGFEVPVLGAVLAEQMVSDRVTWKQMSEVALNLRQFGRLSAAHTRSVIAAATPQPPGSPTTAAPVPASRTTAAATTSGGSAVGIDVIRQVMSSSNEKARFASGALREAWTQLDEIVTQLTNAGATESSQDGPQQAMAVYTQLRDQLDQFQNQVKEAIGQIEQYAGQL</sequence>
<dbReference type="EMBL" id="FOUP01000001">
    <property type="protein sequence ID" value="SFM37558.1"/>
    <property type="molecule type" value="Genomic_DNA"/>
</dbReference>
<protein>
    <submittedName>
        <fullName evidence="3">Uncharacterized protein</fullName>
    </submittedName>
</protein>
<accession>A0A1I4QBW5</accession>
<dbReference type="GO" id="GO:0004176">
    <property type="term" value="F:ATP-dependent peptidase activity"/>
    <property type="evidence" value="ECO:0007669"/>
    <property type="project" value="InterPro"/>
</dbReference>
<dbReference type="EMBL" id="RBXX01000002">
    <property type="protein sequence ID" value="RKT84865.1"/>
    <property type="molecule type" value="Genomic_DNA"/>
</dbReference>
<evidence type="ECO:0000256" key="1">
    <source>
        <dbReference type="SAM" id="Coils"/>
    </source>
</evidence>
<dbReference type="InterPro" id="IPR037219">
    <property type="entry name" value="Peptidase_M41-like"/>
</dbReference>
<dbReference type="SUPFAM" id="SSF140990">
    <property type="entry name" value="FtsH protease domain-like"/>
    <property type="match status" value="1"/>
</dbReference>
<gene>
    <name evidence="2" type="ORF">ATL45_3196</name>
    <name evidence="3" type="ORF">SAMN05421805_10158</name>
</gene>
<dbReference type="GO" id="GO:0005524">
    <property type="term" value="F:ATP binding"/>
    <property type="evidence" value="ECO:0007669"/>
    <property type="project" value="InterPro"/>
</dbReference>
<evidence type="ECO:0000313" key="5">
    <source>
        <dbReference type="Proteomes" id="UP000270697"/>
    </source>
</evidence>
<dbReference type="RefSeq" id="WP_093145642.1">
    <property type="nucleotide sequence ID" value="NZ_FOUP01000001.1"/>
</dbReference>
<name>A0A1I4QBW5_9PSEU</name>
<dbReference type="Proteomes" id="UP000199398">
    <property type="component" value="Unassembled WGS sequence"/>
</dbReference>
<dbReference type="GO" id="GO:0006508">
    <property type="term" value="P:proteolysis"/>
    <property type="evidence" value="ECO:0007669"/>
    <property type="project" value="InterPro"/>
</dbReference>
<proteinExistence type="predicted"/>
<feature type="coiled-coil region" evidence="1">
    <location>
        <begin position="309"/>
        <end position="336"/>
    </location>
</feature>